<dbReference type="Gene3D" id="3.30.559.10">
    <property type="entry name" value="Chloramphenicol acetyltransferase-like domain"/>
    <property type="match status" value="1"/>
</dbReference>
<keyword evidence="2" id="KW-1185">Reference proteome</keyword>
<dbReference type="GO" id="GO:0016746">
    <property type="term" value="F:acyltransferase activity"/>
    <property type="evidence" value="ECO:0007669"/>
    <property type="project" value="UniProtKB-KW"/>
</dbReference>
<name>A0ABV6ETD0_9BRAD</name>
<evidence type="ECO:0000313" key="2">
    <source>
        <dbReference type="Proteomes" id="UP001589775"/>
    </source>
</evidence>
<dbReference type="RefSeq" id="WP_378388481.1">
    <property type="nucleotide sequence ID" value="NZ_JBHLWM010000005.1"/>
</dbReference>
<reference evidence="1 2" key="1">
    <citation type="submission" date="2024-09" db="EMBL/GenBank/DDBJ databases">
        <authorList>
            <person name="Sun Q."/>
            <person name="Mori K."/>
        </authorList>
    </citation>
    <scope>NUCLEOTIDE SEQUENCE [LARGE SCALE GENOMIC DNA]</scope>
    <source>
        <strain evidence="1 2">KCTC 23279</strain>
    </source>
</reference>
<proteinExistence type="predicted"/>
<accession>A0ABV6ETD0</accession>
<dbReference type="EMBL" id="JBHLWM010000005">
    <property type="protein sequence ID" value="MFC0241487.1"/>
    <property type="molecule type" value="Genomic_DNA"/>
</dbReference>
<dbReference type="SUPFAM" id="SSF52777">
    <property type="entry name" value="CoA-dependent acyltransferases"/>
    <property type="match status" value="1"/>
</dbReference>
<comment type="caution">
    <text evidence="1">The sequence shown here is derived from an EMBL/GenBank/DDBJ whole genome shotgun (WGS) entry which is preliminary data.</text>
</comment>
<keyword evidence="1" id="KW-0012">Acyltransferase</keyword>
<dbReference type="InterPro" id="IPR023213">
    <property type="entry name" value="CAT-like_dom_sf"/>
</dbReference>
<gene>
    <name evidence="1" type="ORF">ACFFJ6_13460</name>
</gene>
<evidence type="ECO:0000313" key="1">
    <source>
        <dbReference type="EMBL" id="MFC0241487.1"/>
    </source>
</evidence>
<keyword evidence="1" id="KW-0808">Transferase</keyword>
<sequence>MRGKIRILSLRRRLIADLMRASRDVPLITYQRSLNLTPLALARGRLAAPPGFAAIVAKAWALVARDQPMLRTLVVDFPFPHLYELPRSVAMIAIARDVGGEDCVLMQKVVGADELSLRCVDALIREAQTAPICNVPMFRKLLRISALPWPLRRMVWWGGMALARQKANFFGSVGLSSVSALGAGDLYPISPGPYMLSYGRLHDDGRFDMVIRFDHRLIDAAPIARAMTRLEQVLNTTIASELQAMYNPATDLPPVRVVGA</sequence>
<protein>
    <submittedName>
        <fullName evidence="1">Acyltransferase</fullName>
    </submittedName>
</protein>
<dbReference type="Proteomes" id="UP001589775">
    <property type="component" value="Unassembled WGS sequence"/>
</dbReference>
<organism evidence="1 2">
    <name type="scientific">Rhodopseudomonas telluris</name>
    <dbReference type="NCBI Taxonomy" id="644215"/>
    <lineage>
        <taxon>Bacteria</taxon>
        <taxon>Pseudomonadati</taxon>
        <taxon>Pseudomonadota</taxon>
        <taxon>Alphaproteobacteria</taxon>
        <taxon>Hyphomicrobiales</taxon>
        <taxon>Nitrobacteraceae</taxon>
        <taxon>Rhodopseudomonas</taxon>
    </lineage>
</organism>